<proteinExistence type="inferred from homology"/>
<evidence type="ECO:0000256" key="3">
    <source>
        <dbReference type="ARBA" id="ARBA00012239"/>
    </source>
</evidence>
<keyword evidence="8" id="KW-0411">Iron-sulfur</keyword>
<comment type="caution">
    <text evidence="12">The sequence shown here is derived from an EMBL/GenBank/DDBJ whole genome shotgun (WGS) entry which is preliminary data.</text>
</comment>
<dbReference type="EMBL" id="SDMQ01000007">
    <property type="protein sequence ID" value="TBT84596.1"/>
    <property type="molecule type" value="Genomic_DNA"/>
</dbReference>
<dbReference type="InterPro" id="IPR016454">
    <property type="entry name" value="Cysteine_dSase"/>
</dbReference>
<dbReference type="Gene3D" id="3.40.640.10">
    <property type="entry name" value="Type I PLP-dependent aspartate aminotransferase-like (Major domain)"/>
    <property type="match status" value="1"/>
</dbReference>
<dbReference type="InterPro" id="IPR015421">
    <property type="entry name" value="PyrdxlP-dep_Trfase_major"/>
</dbReference>
<dbReference type="PANTHER" id="PTHR11601">
    <property type="entry name" value="CYSTEINE DESULFURYLASE FAMILY MEMBER"/>
    <property type="match status" value="1"/>
</dbReference>
<reference evidence="12 13" key="1">
    <citation type="submission" date="2019-01" db="EMBL/GenBank/DDBJ databases">
        <title>Lactibacter flavus gen. nov., sp. nov., a novel bacterium of the family Propionibacteriaceae isolated from raw milk and dairy products.</title>
        <authorList>
            <person name="Huptas C."/>
            <person name="Wenning M."/>
            <person name="Breitenwieser F."/>
            <person name="Doll E."/>
            <person name="Von Neubeck M."/>
            <person name="Busse H.-J."/>
            <person name="Scherer S."/>
        </authorList>
    </citation>
    <scope>NUCLEOTIDE SEQUENCE [LARGE SCALE GENOMIC DNA]</scope>
    <source>
        <strain evidence="12 13">KCTC 33808</strain>
    </source>
</reference>
<dbReference type="GO" id="GO:0031071">
    <property type="term" value="F:cysteine desulfurase activity"/>
    <property type="evidence" value="ECO:0007669"/>
    <property type="project" value="UniProtKB-EC"/>
</dbReference>
<dbReference type="AlphaFoldDB" id="A0A4Q9KDB2"/>
<organism evidence="12 13">
    <name type="scientific">Propioniciclava sinopodophylli</name>
    <dbReference type="NCBI Taxonomy" id="1837344"/>
    <lineage>
        <taxon>Bacteria</taxon>
        <taxon>Bacillati</taxon>
        <taxon>Actinomycetota</taxon>
        <taxon>Actinomycetes</taxon>
        <taxon>Propionibacteriales</taxon>
        <taxon>Propionibacteriaceae</taxon>
        <taxon>Propioniciclava</taxon>
    </lineage>
</organism>
<evidence type="ECO:0000256" key="2">
    <source>
        <dbReference type="ARBA" id="ARBA00006490"/>
    </source>
</evidence>
<comment type="catalytic activity">
    <reaction evidence="9">
        <text>(sulfur carrier)-H + L-cysteine = (sulfur carrier)-SH + L-alanine</text>
        <dbReference type="Rhea" id="RHEA:43892"/>
        <dbReference type="Rhea" id="RHEA-COMP:14737"/>
        <dbReference type="Rhea" id="RHEA-COMP:14739"/>
        <dbReference type="ChEBI" id="CHEBI:29917"/>
        <dbReference type="ChEBI" id="CHEBI:35235"/>
        <dbReference type="ChEBI" id="CHEBI:57972"/>
        <dbReference type="ChEBI" id="CHEBI:64428"/>
        <dbReference type="EC" id="2.8.1.7"/>
    </reaction>
</comment>
<dbReference type="InterPro" id="IPR015424">
    <property type="entry name" value="PyrdxlP-dep_Trfase"/>
</dbReference>
<dbReference type="PIRSF" id="PIRSF005572">
    <property type="entry name" value="NifS"/>
    <property type="match status" value="1"/>
</dbReference>
<sequence length="386" mass="39260">MRHYLDHAASSPLRDEAREAMLAAWELTGNPSSLHGSGRRARSLLEDAREQLADAVDAHPGEVVFTSGGTEADHLVISGAAAWGAEHGRPRVAASAVEHPAVAHAVQALGGAGVRLPVDSDGVVHGEGLAQLPPDVGWASVMWVNNETGAIQPIDGFVEACRRAGVRAHSDAVQALGHVRCSFTASRLDALSLSAHKLGGPVGVGALVVRRNAPLAVVSHGGGQERRLRSGTVPVALAAGFAAAAAASVAELAAQAPRWAGLRQRLVDGLTAVGGVRVNGGAHTSPAICHVTVDGTRADDVLLLLDAAGIDCSTGSACTAGVHQPSEVVLAMGLGEEAATASVRFSLGHTTTAADVDALLAAWPDVVARARGARPTQPDPGETRAT</sequence>
<keyword evidence="7" id="KW-0408">Iron</keyword>
<dbReference type="InterPro" id="IPR020578">
    <property type="entry name" value="Aminotrans_V_PyrdxlP_BS"/>
</dbReference>
<dbReference type="Gene3D" id="3.90.1150.10">
    <property type="entry name" value="Aspartate Aminotransferase, domain 1"/>
    <property type="match status" value="1"/>
</dbReference>
<protein>
    <recommendedName>
        <fullName evidence="3">cysteine desulfurase</fullName>
        <ecNumber evidence="3">2.8.1.7</ecNumber>
    </recommendedName>
</protein>
<dbReference type="OrthoDB" id="9808002at2"/>
<dbReference type="GO" id="GO:0046872">
    <property type="term" value="F:metal ion binding"/>
    <property type="evidence" value="ECO:0007669"/>
    <property type="project" value="UniProtKB-KW"/>
</dbReference>
<dbReference type="InterPro" id="IPR015422">
    <property type="entry name" value="PyrdxlP-dep_Trfase_small"/>
</dbReference>
<gene>
    <name evidence="12" type="ORF">ET989_07965</name>
</gene>
<dbReference type="SUPFAM" id="SSF53383">
    <property type="entry name" value="PLP-dependent transferases"/>
    <property type="match status" value="1"/>
</dbReference>
<evidence type="ECO:0000313" key="13">
    <source>
        <dbReference type="Proteomes" id="UP000292373"/>
    </source>
</evidence>
<dbReference type="Gene3D" id="1.10.260.50">
    <property type="match status" value="1"/>
</dbReference>
<evidence type="ECO:0000256" key="1">
    <source>
        <dbReference type="ARBA" id="ARBA00001933"/>
    </source>
</evidence>
<dbReference type="GO" id="GO:0051536">
    <property type="term" value="F:iron-sulfur cluster binding"/>
    <property type="evidence" value="ECO:0007669"/>
    <property type="project" value="UniProtKB-KW"/>
</dbReference>
<dbReference type="InterPro" id="IPR000192">
    <property type="entry name" value="Aminotrans_V_dom"/>
</dbReference>
<keyword evidence="5" id="KW-0479">Metal-binding</keyword>
<keyword evidence="6" id="KW-0663">Pyridoxal phosphate</keyword>
<evidence type="ECO:0000256" key="7">
    <source>
        <dbReference type="ARBA" id="ARBA00023004"/>
    </source>
</evidence>
<comment type="similarity">
    <text evidence="2">Belongs to the class-V pyridoxal-phosphate-dependent aminotransferase family. NifS/IscS subfamily.</text>
</comment>
<dbReference type="Proteomes" id="UP000292373">
    <property type="component" value="Unassembled WGS sequence"/>
</dbReference>
<accession>A0A4Q9KDB2</accession>
<evidence type="ECO:0000256" key="10">
    <source>
        <dbReference type="RuleBase" id="RU004504"/>
    </source>
</evidence>
<comment type="cofactor">
    <cofactor evidence="1 10">
        <name>pyridoxal 5'-phosphate</name>
        <dbReference type="ChEBI" id="CHEBI:597326"/>
    </cofactor>
</comment>
<dbReference type="EC" id="2.8.1.7" evidence="3"/>
<name>A0A4Q9KDB2_9ACTN</name>
<evidence type="ECO:0000313" key="12">
    <source>
        <dbReference type="EMBL" id="TBT84596.1"/>
    </source>
</evidence>
<dbReference type="RefSeq" id="WP_131168020.1">
    <property type="nucleotide sequence ID" value="NZ_SDMQ01000007.1"/>
</dbReference>
<evidence type="ECO:0000256" key="8">
    <source>
        <dbReference type="ARBA" id="ARBA00023014"/>
    </source>
</evidence>
<dbReference type="Pfam" id="PF00266">
    <property type="entry name" value="Aminotran_5"/>
    <property type="match status" value="1"/>
</dbReference>
<evidence type="ECO:0000256" key="5">
    <source>
        <dbReference type="ARBA" id="ARBA00022723"/>
    </source>
</evidence>
<keyword evidence="4" id="KW-0808">Transferase</keyword>
<dbReference type="PANTHER" id="PTHR11601:SF34">
    <property type="entry name" value="CYSTEINE DESULFURASE"/>
    <property type="match status" value="1"/>
</dbReference>
<evidence type="ECO:0000256" key="4">
    <source>
        <dbReference type="ARBA" id="ARBA00022679"/>
    </source>
</evidence>
<evidence type="ECO:0000256" key="9">
    <source>
        <dbReference type="ARBA" id="ARBA00050776"/>
    </source>
</evidence>
<evidence type="ECO:0000259" key="11">
    <source>
        <dbReference type="Pfam" id="PF00266"/>
    </source>
</evidence>
<dbReference type="PROSITE" id="PS00595">
    <property type="entry name" value="AA_TRANSFER_CLASS_5"/>
    <property type="match status" value="1"/>
</dbReference>
<feature type="domain" description="Aminotransferase class V" evidence="11">
    <location>
        <begin position="3"/>
        <end position="359"/>
    </location>
</feature>
<keyword evidence="13" id="KW-1185">Reference proteome</keyword>
<evidence type="ECO:0000256" key="6">
    <source>
        <dbReference type="ARBA" id="ARBA00022898"/>
    </source>
</evidence>